<proteinExistence type="predicted"/>
<protein>
    <recommendedName>
        <fullName evidence="4">Polysaccharide biosynthesis protein</fullName>
    </recommendedName>
</protein>
<dbReference type="Proteomes" id="UP000006334">
    <property type="component" value="Unassembled WGS sequence"/>
</dbReference>
<sequence>MHNTPLLLLSIQVSSFVIPWMIVLWLSHMQSAEQVGRFSFILAILAPLTLLLASPSRNFLLTQSNRLFENAATLRVYLAVAGLVLALGVGFWLQQWQFVIVIYLFKVTEQLFDLPIANAIENKRVDRLFSLSWLKWACILVCVGLAFMSQNINLTLVLLSVLFVISSLSKHVSLNFKTPIRRLISLLQKSLPLSLSALALSVYFNVPRYILGQQLENVMLSVFTIASFLVMAALVILNSFMQSRLPQLKQALFTSKTQFKAQLTYCIGLLLIIFLLLQLTHIEFFSNYFWLAHNNIQLSLSHDNYVYRLVILFSWAPLLVSVSNYLYIVSGKHKLLLSVTCINIFLSYVFGLWLFEQWSFNGLMWMISVSSLVQFLGGLVSLKNPKELG</sequence>
<feature type="transmembrane region" description="Helical" evidence="1">
    <location>
        <begin position="362"/>
        <end position="382"/>
    </location>
</feature>
<accession>K6YX60</accession>
<feature type="transmembrane region" description="Helical" evidence="1">
    <location>
        <begin position="38"/>
        <end position="56"/>
    </location>
</feature>
<feature type="transmembrane region" description="Helical" evidence="1">
    <location>
        <begin position="262"/>
        <end position="285"/>
    </location>
</feature>
<keyword evidence="1" id="KW-0472">Membrane</keyword>
<feature type="transmembrane region" description="Helical" evidence="1">
    <location>
        <begin position="218"/>
        <end position="241"/>
    </location>
</feature>
<evidence type="ECO:0008006" key="4">
    <source>
        <dbReference type="Google" id="ProtNLM"/>
    </source>
</evidence>
<keyword evidence="1" id="KW-1133">Transmembrane helix</keyword>
<feature type="transmembrane region" description="Helical" evidence="1">
    <location>
        <begin position="76"/>
        <end position="105"/>
    </location>
</feature>
<name>K6YX60_9ALTE</name>
<feature type="transmembrane region" description="Helical" evidence="1">
    <location>
        <begin position="186"/>
        <end position="206"/>
    </location>
</feature>
<dbReference type="EMBL" id="BAEN01000061">
    <property type="protein sequence ID" value="GAC15805.1"/>
    <property type="molecule type" value="Genomic_DNA"/>
</dbReference>
<evidence type="ECO:0000313" key="2">
    <source>
        <dbReference type="EMBL" id="GAC15805.1"/>
    </source>
</evidence>
<dbReference type="STRING" id="1127673.GLIP_3188"/>
<comment type="caution">
    <text evidence="2">The sequence shown here is derived from an EMBL/GenBank/DDBJ whole genome shotgun (WGS) entry which is preliminary data.</text>
</comment>
<gene>
    <name evidence="2" type="ORF">GLIP_3188</name>
</gene>
<feature type="transmembrane region" description="Helical" evidence="1">
    <location>
        <begin position="6"/>
        <end position="26"/>
    </location>
</feature>
<reference evidence="2 3" key="1">
    <citation type="journal article" date="2017" name="Antonie Van Leeuwenhoek">
        <title>Rhizobium rhizosphaerae sp. nov., a novel species isolated from rice rhizosphere.</title>
        <authorList>
            <person name="Zhao J.J."/>
            <person name="Zhang J."/>
            <person name="Zhang R.J."/>
            <person name="Zhang C.W."/>
            <person name="Yin H.Q."/>
            <person name="Zhang X.X."/>
        </authorList>
    </citation>
    <scope>NUCLEOTIDE SEQUENCE [LARGE SCALE GENOMIC DNA]</scope>
    <source>
        <strain evidence="2 3">E3</strain>
    </source>
</reference>
<dbReference type="AlphaFoldDB" id="K6YX60"/>
<feature type="transmembrane region" description="Helical" evidence="1">
    <location>
        <begin position="305"/>
        <end position="328"/>
    </location>
</feature>
<feature type="transmembrane region" description="Helical" evidence="1">
    <location>
        <begin position="128"/>
        <end position="148"/>
    </location>
</feature>
<feature type="transmembrane region" description="Helical" evidence="1">
    <location>
        <begin position="154"/>
        <end position="174"/>
    </location>
</feature>
<evidence type="ECO:0000256" key="1">
    <source>
        <dbReference type="SAM" id="Phobius"/>
    </source>
</evidence>
<keyword evidence="3" id="KW-1185">Reference proteome</keyword>
<dbReference type="eggNOG" id="COG2244">
    <property type="taxonomic scope" value="Bacteria"/>
</dbReference>
<evidence type="ECO:0000313" key="3">
    <source>
        <dbReference type="Proteomes" id="UP000006334"/>
    </source>
</evidence>
<feature type="transmembrane region" description="Helical" evidence="1">
    <location>
        <begin position="335"/>
        <end position="356"/>
    </location>
</feature>
<keyword evidence="1" id="KW-0812">Transmembrane</keyword>
<organism evidence="2 3">
    <name type="scientific">Aliiglaciecola lipolytica E3</name>
    <dbReference type="NCBI Taxonomy" id="1127673"/>
    <lineage>
        <taxon>Bacteria</taxon>
        <taxon>Pseudomonadati</taxon>
        <taxon>Pseudomonadota</taxon>
        <taxon>Gammaproteobacteria</taxon>
        <taxon>Alteromonadales</taxon>
        <taxon>Alteromonadaceae</taxon>
        <taxon>Aliiglaciecola</taxon>
    </lineage>
</organism>